<organism evidence="3 4">
    <name type="scientific">Actinacidiphila oryziradicis</name>
    <dbReference type="NCBI Taxonomy" id="2571141"/>
    <lineage>
        <taxon>Bacteria</taxon>
        <taxon>Bacillati</taxon>
        <taxon>Actinomycetota</taxon>
        <taxon>Actinomycetes</taxon>
        <taxon>Kitasatosporales</taxon>
        <taxon>Streptomycetaceae</taxon>
        <taxon>Actinacidiphila</taxon>
    </lineage>
</organism>
<sequence>MSANSPLWHESDTGFASWRTVVFDRWPVSGPPPLFRDAADYEHRVQALLTSGVIRDRGQLYWQARVCEHYPTVEVRAMDVQLRADDAVMLAGIARALVATVIREARMGLPFPTPSPGFLAAANWYAARHGTADMLVDPLTAQPRKAGDVVSLLMAYLEPGLQESGDAGRVLALARRLLQEGTAADKQRHALQSRGANAPPGAPLQPHKTLGTVGRKTVRFAAILRGTGLSSEGSSCALCADGSPTRDRPSCSRTSSTSRRPCSTSSQIRVSRSRRFSAAGSLARPAMSSAATARKRRGGRARFGGRGWRASRSGRPECTRLACSASPWPSGPAALSCARRLMTPWIRCRSESSSGRPAVARRLASVVV</sequence>
<comment type="catalytic activity">
    <reaction evidence="1">
        <text>L-cysteine + L-glutamate + ATP = gamma-L-glutamyl-L-cysteine + ADP + phosphate + H(+)</text>
        <dbReference type="Rhea" id="RHEA:13285"/>
        <dbReference type="ChEBI" id="CHEBI:15378"/>
        <dbReference type="ChEBI" id="CHEBI:29985"/>
        <dbReference type="ChEBI" id="CHEBI:30616"/>
        <dbReference type="ChEBI" id="CHEBI:35235"/>
        <dbReference type="ChEBI" id="CHEBI:43474"/>
        <dbReference type="ChEBI" id="CHEBI:58173"/>
        <dbReference type="ChEBI" id="CHEBI:456216"/>
        <dbReference type="EC" id="6.3.2.2"/>
    </reaction>
</comment>
<dbReference type="OrthoDB" id="9803842at2"/>
<gene>
    <name evidence="3" type="ORF">FCI23_43820</name>
</gene>
<keyword evidence="4" id="KW-1185">Reference proteome</keyword>
<dbReference type="PANTHER" id="PTHR36510:SF1">
    <property type="entry name" value="GLUTAMATE--CYSTEINE LIGASE 2-RELATED"/>
    <property type="match status" value="1"/>
</dbReference>
<dbReference type="EMBL" id="SUMC01000092">
    <property type="protein sequence ID" value="TJZ99995.1"/>
    <property type="molecule type" value="Genomic_DNA"/>
</dbReference>
<dbReference type="AlphaFoldDB" id="A0A4U0RUX3"/>
<dbReference type="InterPro" id="IPR006336">
    <property type="entry name" value="GCS2"/>
</dbReference>
<feature type="region of interest" description="Disordered" evidence="2">
    <location>
        <begin position="231"/>
        <end position="309"/>
    </location>
</feature>
<accession>A0A4U0RUX3</accession>
<evidence type="ECO:0000313" key="4">
    <source>
        <dbReference type="Proteomes" id="UP000305778"/>
    </source>
</evidence>
<feature type="compositionally biased region" description="Low complexity" evidence="2">
    <location>
        <begin position="251"/>
        <end position="266"/>
    </location>
</feature>
<evidence type="ECO:0000313" key="3">
    <source>
        <dbReference type="EMBL" id="TJZ99995.1"/>
    </source>
</evidence>
<dbReference type="PANTHER" id="PTHR36510">
    <property type="entry name" value="GLUTAMATE--CYSTEINE LIGASE 2-RELATED"/>
    <property type="match status" value="1"/>
</dbReference>
<comment type="caution">
    <text evidence="3">The sequence shown here is derived from an EMBL/GenBank/DDBJ whole genome shotgun (WGS) entry which is preliminary data.</text>
</comment>
<evidence type="ECO:0008006" key="5">
    <source>
        <dbReference type="Google" id="ProtNLM"/>
    </source>
</evidence>
<evidence type="ECO:0000256" key="2">
    <source>
        <dbReference type="SAM" id="MobiDB-lite"/>
    </source>
</evidence>
<dbReference type="InterPro" id="IPR050141">
    <property type="entry name" value="GCL_type2/YbdK_subfam"/>
</dbReference>
<dbReference type="GO" id="GO:0042398">
    <property type="term" value="P:modified amino acid biosynthetic process"/>
    <property type="evidence" value="ECO:0007669"/>
    <property type="project" value="InterPro"/>
</dbReference>
<dbReference type="SUPFAM" id="SSF55931">
    <property type="entry name" value="Glutamine synthetase/guanido kinase"/>
    <property type="match status" value="1"/>
</dbReference>
<protein>
    <recommendedName>
        <fullName evidence="5">Glutamate--cysteine ligase 2</fullName>
    </recommendedName>
</protein>
<feature type="region of interest" description="Disordered" evidence="2">
    <location>
        <begin position="184"/>
        <end position="212"/>
    </location>
</feature>
<name>A0A4U0RUX3_9ACTN</name>
<proteinExistence type="predicted"/>
<dbReference type="GO" id="GO:0004357">
    <property type="term" value="F:glutamate-cysteine ligase activity"/>
    <property type="evidence" value="ECO:0007669"/>
    <property type="project" value="UniProtKB-EC"/>
</dbReference>
<dbReference type="Proteomes" id="UP000305778">
    <property type="component" value="Unassembled WGS sequence"/>
</dbReference>
<dbReference type="InterPro" id="IPR014746">
    <property type="entry name" value="Gln_synth/guanido_kin_cat_dom"/>
</dbReference>
<evidence type="ECO:0000256" key="1">
    <source>
        <dbReference type="ARBA" id="ARBA00048819"/>
    </source>
</evidence>
<dbReference type="Pfam" id="PF04107">
    <property type="entry name" value="GCS2"/>
    <property type="match status" value="1"/>
</dbReference>
<reference evidence="3 4" key="1">
    <citation type="submission" date="2019-04" db="EMBL/GenBank/DDBJ databases">
        <title>Streptomyces oryziradicis sp. nov., a novel actinomycete isolated from rhizosphere soil of rice (Oryza sativa L.).</title>
        <authorList>
            <person name="Li C."/>
        </authorList>
    </citation>
    <scope>NUCLEOTIDE SEQUENCE [LARGE SCALE GENOMIC DNA]</scope>
    <source>
        <strain evidence="3 4">NEAU-C40</strain>
    </source>
</reference>
<dbReference type="Gene3D" id="3.30.590.20">
    <property type="match status" value="1"/>
</dbReference>